<name>A0ABW5NVX1_9FLAO</name>
<accession>A0ABW5NVX1</accession>
<gene>
    <name evidence="1" type="ORF">ACFSR3_08035</name>
</gene>
<evidence type="ECO:0000313" key="2">
    <source>
        <dbReference type="Proteomes" id="UP001597480"/>
    </source>
</evidence>
<protein>
    <recommendedName>
        <fullName evidence="3">Lipoprotein</fullName>
    </recommendedName>
</protein>
<keyword evidence="2" id="KW-1185">Reference proteome</keyword>
<dbReference type="Proteomes" id="UP001597480">
    <property type="component" value="Unassembled WGS sequence"/>
</dbReference>
<dbReference type="RefSeq" id="WP_199509094.1">
    <property type="nucleotide sequence ID" value="NZ_JBHUMD010000008.1"/>
</dbReference>
<comment type="caution">
    <text evidence="1">The sequence shown here is derived from an EMBL/GenBank/DDBJ whole genome shotgun (WGS) entry which is preliminary data.</text>
</comment>
<evidence type="ECO:0000313" key="1">
    <source>
        <dbReference type="EMBL" id="MFD2602002.1"/>
    </source>
</evidence>
<proteinExistence type="predicted"/>
<organism evidence="1 2">
    <name type="scientific">Flavobacterium suzhouense</name>
    <dbReference type="NCBI Taxonomy" id="1529638"/>
    <lineage>
        <taxon>Bacteria</taxon>
        <taxon>Pseudomonadati</taxon>
        <taxon>Bacteroidota</taxon>
        <taxon>Flavobacteriia</taxon>
        <taxon>Flavobacteriales</taxon>
        <taxon>Flavobacteriaceae</taxon>
        <taxon>Flavobacterium</taxon>
    </lineage>
</organism>
<dbReference type="EMBL" id="JBHUMD010000008">
    <property type="protein sequence ID" value="MFD2602002.1"/>
    <property type="molecule type" value="Genomic_DNA"/>
</dbReference>
<reference evidence="2" key="1">
    <citation type="journal article" date="2019" name="Int. J. Syst. Evol. Microbiol.">
        <title>The Global Catalogue of Microorganisms (GCM) 10K type strain sequencing project: providing services to taxonomists for standard genome sequencing and annotation.</title>
        <authorList>
            <consortium name="The Broad Institute Genomics Platform"/>
            <consortium name="The Broad Institute Genome Sequencing Center for Infectious Disease"/>
            <person name="Wu L."/>
            <person name="Ma J."/>
        </authorList>
    </citation>
    <scope>NUCLEOTIDE SEQUENCE [LARGE SCALE GENOMIC DNA]</scope>
    <source>
        <strain evidence="2">KCTC 42107</strain>
    </source>
</reference>
<dbReference type="PROSITE" id="PS51257">
    <property type="entry name" value="PROKAR_LIPOPROTEIN"/>
    <property type="match status" value="1"/>
</dbReference>
<evidence type="ECO:0008006" key="3">
    <source>
        <dbReference type="Google" id="ProtNLM"/>
    </source>
</evidence>
<sequence>MKKMIALSAAVVLTLASCGKKEDANADAAAADTTAVVVEETVVDTVATPEAASATEVEAATSTEVAH</sequence>